<dbReference type="STRING" id="5364.A0A5C3MSS3"/>
<dbReference type="GO" id="GO:0031211">
    <property type="term" value="C:endoplasmic reticulum palmitoyltransferase complex"/>
    <property type="evidence" value="ECO:0007669"/>
    <property type="project" value="TreeGrafter"/>
</dbReference>
<evidence type="ECO:0000256" key="4">
    <source>
        <dbReference type="ARBA" id="ARBA00018463"/>
    </source>
</evidence>
<evidence type="ECO:0000256" key="1">
    <source>
        <dbReference type="ARBA" id="ARBA00004406"/>
    </source>
</evidence>
<keyword evidence="6" id="KW-0472">Membrane</keyword>
<evidence type="ECO:0000256" key="7">
    <source>
        <dbReference type="SAM" id="MobiDB-lite"/>
    </source>
</evidence>
<evidence type="ECO:0000313" key="9">
    <source>
        <dbReference type="EMBL" id="TFK47953.1"/>
    </source>
</evidence>
<feature type="domain" description="Golgin subfamily A member 7/ERF4" evidence="8">
    <location>
        <begin position="254"/>
        <end position="365"/>
    </location>
</feature>
<comment type="subunit">
    <text evidence="3">Interacts with ERF2.</text>
</comment>
<reference evidence="9 10" key="1">
    <citation type="journal article" date="2019" name="Nat. Ecol. Evol.">
        <title>Megaphylogeny resolves global patterns of mushroom evolution.</title>
        <authorList>
            <person name="Varga T."/>
            <person name="Krizsan K."/>
            <person name="Foldi C."/>
            <person name="Dima B."/>
            <person name="Sanchez-Garcia M."/>
            <person name="Sanchez-Ramirez S."/>
            <person name="Szollosi G.J."/>
            <person name="Szarkandi J.G."/>
            <person name="Papp V."/>
            <person name="Albert L."/>
            <person name="Andreopoulos W."/>
            <person name="Angelini C."/>
            <person name="Antonin V."/>
            <person name="Barry K.W."/>
            <person name="Bougher N.L."/>
            <person name="Buchanan P."/>
            <person name="Buyck B."/>
            <person name="Bense V."/>
            <person name="Catcheside P."/>
            <person name="Chovatia M."/>
            <person name="Cooper J."/>
            <person name="Damon W."/>
            <person name="Desjardin D."/>
            <person name="Finy P."/>
            <person name="Geml J."/>
            <person name="Haridas S."/>
            <person name="Hughes K."/>
            <person name="Justo A."/>
            <person name="Karasinski D."/>
            <person name="Kautmanova I."/>
            <person name="Kiss B."/>
            <person name="Kocsube S."/>
            <person name="Kotiranta H."/>
            <person name="LaButti K.M."/>
            <person name="Lechner B.E."/>
            <person name="Liimatainen K."/>
            <person name="Lipzen A."/>
            <person name="Lukacs Z."/>
            <person name="Mihaltcheva S."/>
            <person name="Morgado L.N."/>
            <person name="Niskanen T."/>
            <person name="Noordeloos M.E."/>
            <person name="Ohm R.A."/>
            <person name="Ortiz-Santana B."/>
            <person name="Ovrebo C."/>
            <person name="Racz N."/>
            <person name="Riley R."/>
            <person name="Savchenko A."/>
            <person name="Shiryaev A."/>
            <person name="Soop K."/>
            <person name="Spirin V."/>
            <person name="Szebenyi C."/>
            <person name="Tomsovsky M."/>
            <person name="Tulloss R.E."/>
            <person name="Uehling J."/>
            <person name="Grigoriev I.V."/>
            <person name="Vagvolgyi C."/>
            <person name="Papp T."/>
            <person name="Martin F.M."/>
            <person name="Miettinen O."/>
            <person name="Hibbett D.S."/>
            <person name="Nagy L.G."/>
        </authorList>
    </citation>
    <scope>NUCLEOTIDE SEQUENCE [LARGE SCALE GENOMIC DNA]</scope>
    <source>
        <strain evidence="9 10">OMC1185</strain>
    </source>
</reference>
<dbReference type="PANTHER" id="PTHR13254">
    <property type="entry name" value="GOLGI AUTOANTIGEN, GOLGIN SUBFAMILY A, 7"/>
    <property type="match status" value="1"/>
</dbReference>
<dbReference type="GO" id="GO:0006612">
    <property type="term" value="P:protein targeting to membrane"/>
    <property type="evidence" value="ECO:0007669"/>
    <property type="project" value="TreeGrafter"/>
</dbReference>
<comment type="similarity">
    <text evidence="2">Belongs to the ERF4 family.</text>
</comment>
<feature type="compositionally biased region" description="Basic and acidic residues" evidence="7">
    <location>
        <begin position="60"/>
        <end position="76"/>
    </location>
</feature>
<dbReference type="Pfam" id="PF10256">
    <property type="entry name" value="Erf4"/>
    <property type="match status" value="1"/>
</dbReference>
<accession>A0A5C3MSS3</accession>
<dbReference type="EMBL" id="ML213521">
    <property type="protein sequence ID" value="TFK47953.1"/>
    <property type="molecule type" value="Genomic_DNA"/>
</dbReference>
<protein>
    <recommendedName>
        <fullName evidence="4">Ras modification protein ERF4</fullName>
    </recommendedName>
</protein>
<dbReference type="OrthoDB" id="2190159at2759"/>
<dbReference type="GO" id="GO:0005789">
    <property type="term" value="C:endoplasmic reticulum membrane"/>
    <property type="evidence" value="ECO:0007669"/>
    <property type="project" value="UniProtKB-SubCell"/>
</dbReference>
<feature type="compositionally biased region" description="Basic and acidic residues" evidence="7">
    <location>
        <begin position="112"/>
        <end position="133"/>
    </location>
</feature>
<dbReference type="AlphaFoldDB" id="A0A5C3MSS3"/>
<evidence type="ECO:0000256" key="2">
    <source>
        <dbReference type="ARBA" id="ARBA00007732"/>
    </source>
</evidence>
<evidence type="ECO:0000259" key="8">
    <source>
        <dbReference type="Pfam" id="PF10256"/>
    </source>
</evidence>
<dbReference type="PANTHER" id="PTHR13254:SF0">
    <property type="entry name" value="GOLGIN SUBFAMILY A MEMBER 7_ERF4 DOMAIN-CONTAINING PROTEIN"/>
    <property type="match status" value="1"/>
</dbReference>
<dbReference type="Proteomes" id="UP000305948">
    <property type="component" value="Unassembled WGS sequence"/>
</dbReference>
<dbReference type="InterPro" id="IPR051371">
    <property type="entry name" value="Ras_palmitoyltransferase"/>
</dbReference>
<dbReference type="InterPro" id="IPR019383">
    <property type="entry name" value="Golgin_A_7/ERF4"/>
</dbReference>
<sequence>MSSASHPIDITDSHQETPGIARDADLALPDTPPSTSSGLGSREVSSRNERETPEIVIGNHDAEVEAEEARREAERGDDQEDEAPAMTKLGLHVAPPTMWPPSPPLTRVGTNDSEKPEEGRGGGEASHDGHNMEESEAAQWNETSGEGLMHIRDVLADDEDDATQVGTWASKRQRRISEHPLQLDLKAPSPLPWEVFEPPASGETARHDRALNRTDGDRTLIPKSSYYFGPPPPNSAYGTHPVGQIGVHFPREVLRIERDYSGGELIQFSLTYPLELEGRVTPTQFLETMNAINELLISAHSLRYAFFDNFLAVFSLQTSRLFFRSHYEKEMDRLHRTIDHFNAELYNPVGLNILWPRKVAFLFLEMEYYVSWLVMLPLVEN</sequence>
<feature type="compositionally biased region" description="Basic and acidic residues" evidence="7">
    <location>
        <begin position="44"/>
        <end position="53"/>
    </location>
</feature>
<feature type="region of interest" description="Disordered" evidence="7">
    <location>
        <begin position="1"/>
        <end position="141"/>
    </location>
</feature>
<evidence type="ECO:0000256" key="3">
    <source>
        <dbReference type="ARBA" id="ARBA00011396"/>
    </source>
</evidence>
<gene>
    <name evidence="9" type="ORF">OE88DRAFT_1685158</name>
</gene>
<proteinExistence type="inferred from homology"/>
<keyword evidence="10" id="KW-1185">Reference proteome</keyword>
<name>A0A5C3MSS3_9AGAM</name>
<organism evidence="9 10">
    <name type="scientific">Heliocybe sulcata</name>
    <dbReference type="NCBI Taxonomy" id="5364"/>
    <lineage>
        <taxon>Eukaryota</taxon>
        <taxon>Fungi</taxon>
        <taxon>Dikarya</taxon>
        <taxon>Basidiomycota</taxon>
        <taxon>Agaricomycotina</taxon>
        <taxon>Agaricomycetes</taxon>
        <taxon>Gloeophyllales</taxon>
        <taxon>Gloeophyllaceae</taxon>
        <taxon>Heliocybe</taxon>
    </lineage>
</organism>
<evidence type="ECO:0000313" key="10">
    <source>
        <dbReference type="Proteomes" id="UP000305948"/>
    </source>
</evidence>
<keyword evidence="5" id="KW-0256">Endoplasmic reticulum</keyword>
<comment type="subcellular location">
    <subcellularLocation>
        <location evidence="1">Endoplasmic reticulum membrane</location>
        <topology evidence="1">Peripheral membrane protein</topology>
    </subcellularLocation>
</comment>
<evidence type="ECO:0000256" key="6">
    <source>
        <dbReference type="ARBA" id="ARBA00023136"/>
    </source>
</evidence>
<evidence type="ECO:0000256" key="5">
    <source>
        <dbReference type="ARBA" id="ARBA00022824"/>
    </source>
</evidence>